<reference evidence="2 3" key="1">
    <citation type="journal article" date="2024" name="IMA Fungus">
        <title>Apiospora arundinis, a panoply of carbohydrate-active enzymes and secondary metabolites.</title>
        <authorList>
            <person name="Sorensen T."/>
            <person name="Petersen C."/>
            <person name="Muurmann A.T."/>
            <person name="Christiansen J.V."/>
            <person name="Brundto M.L."/>
            <person name="Overgaard C.K."/>
            <person name="Boysen A.T."/>
            <person name="Wollenberg R.D."/>
            <person name="Larsen T.O."/>
            <person name="Sorensen J.L."/>
            <person name="Nielsen K.L."/>
            <person name="Sondergaard T.E."/>
        </authorList>
    </citation>
    <scope>NUCLEOTIDE SEQUENCE [LARGE SCALE GENOMIC DNA]</scope>
    <source>
        <strain evidence="2 3">AAU 773</strain>
    </source>
</reference>
<dbReference type="EMBL" id="JAPCWZ010000003">
    <property type="protein sequence ID" value="KAK8875086.1"/>
    <property type="molecule type" value="Genomic_DNA"/>
</dbReference>
<feature type="transmembrane region" description="Helical" evidence="1">
    <location>
        <begin position="84"/>
        <end position="107"/>
    </location>
</feature>
<comment type="caution">
    <text evidence="2">The sequence shown here is derived from an EMBL/GenBank/DDBJ whole genome shotgun (WGS) entry which is preliminary data.</text>
</comment>
<feature type="transmembrane region" description="Helical" evidence="1">
    <location>
        <begin position="61"/>
        <end position="78"/>
    </location>
</feature>
<evidence type="ECO:0000313" key="3">
    <source>
        <dbReference type="Proteomes" id="UP001390339"/>
    </source>
</evidence>
<protein>
    <submittedName>
        <fullName evidence="2">Uncharacterized protein</fullName>
    </submittedName>
</protein>
<dbReference type="Proteomes" id="UP001390339">
    <property type="component" value="Unassembled WGS sequence"/>
</dbReference>
<evidence type="ECO:0000313" key="2">
    <source>
        <dbReference type="EMBL" id="KAK8875086.1"/>
    </source>
</evidence>
<proteinExistence type="predicted"/>
<name>A0ABR2JBC1_9PEZI</name>
<organism evidence="2 3">
    <name type="scientific">Apiospora arundinis</name>
    <dbReference type="NCBI Taxonomy" id="335852"/>
    <lineage>
        <taxon>Eukaryota</taxon>
        <taxon>Fungi</taxon>
        <taxon>Dikarya</taxon>
        <taxon>Ascomycota</taxon>
        <taxon>Pezizomycotina</taxon>
        <taxon>Sordariomycetes</taxon>
        <taxon>Xylariomycetidae</taxon>
        <taxon>Amphisphaeriales</taxon>
        <taxon>Apiosporaceae</taxon>
        <taxon>Apiospora</taxon>
    </lineage>
</organism>
<sequence>MERSGDTHTPVELGSDNMIQRMTNFLTHPGPGTALGSCLLMGFSVSLYVSRRQEKDRYQSLVFLVATTWAVILGKRLGTSANMMALGIVPWALCFAMFLSFAGHALVRELSGRSKRVGGNRVSVPPPAKS</sequence>
<keyword evidence="1" id="KW-1133">Transmembrane helix</keyword>
<keyword evidence="1" id="KW-0472">Membrane</keyword>
<accession>A0ABR2JBC1</accession>
<feature type="transmembrane region" description="Helical" evidence="1">
    <location>
        <begin position="32"/>
        <end position="49"/>
    </location>
</feature>
<keyword evidence="1" id="KW-0812">Transmembrane</keyword>
<evidence type="ECO:0000256" key="1">
    <source>
        <dbReference type="SAM" id="Phobius"/>
    </source>
</evidence>
<keyword evidence="3" id="KW-1185">Reference proteome</keyword>
<gene>
    <name evidence="2" type="ORF">PGQ11_005600</name>
</gene>